<comment type="caution">
    <text evidence="1">The sequence shown here is derived from an EMBL/GenBank/DDBJ whole genome shotgun (WGS) entry which is preliminary data.</text>
</comment>
<name>A0A9P8Y889_9PEZI</name>
<keyword evidence="2" id="KW-1185">Reference proteome</keyword>
<organism evidence="1 2">
    <name type="scientific">Microdochium trichocladiopsis</name>
    <dbReference type="NCBI Taxonomy" id="1682393"/>
    <lineage>
        <taxon>Eukaryota</taxon>
        <taxon>Fungi</taxon>
        <taxon>Dikarya</taxon>
        <taxon>Ascomycota</taxon>
        <taxon>Pezizomycotina</taxon>
        <taxon>Sordariomycetes</taxon>
        <taxon>Xylariomycetidae</taxon>
        <taxon>Xylariales</taxon>
        <taxon>Microdochiaceae</taxon>
        <taxon>Microdochium</taxon>
    </lineage>
</organism>
<dbReference type="RefSeq" id="XP_046013640.1">
    <property type="nucleotide sequence ID" value="XM_046158500.1"/>
</dbReference>
<evidence type="ECO:0000313" key="2">
    <source>
        <dbReference type="Proteomes" id="UP000756346"/>
    </source>
</evidence>
<proteinExistence type="predicted"/>
<dbReference type="EMBL" id="JAGTJQ010000004">
    <property type="protein sequence ID" value="KAH7032808.1"/>
    <property type="molecule type" value="Genomic_DNA"/>
</dbReference>
<dbReference type="AlphaFoldDB" id="A0A9P8Y889"/>
<sequence>MLQNIYLYSEWMKHMHDAKWPGLYTTIIRHFLSAHEHQRAVQWHVRLFPNFDPGAGEFLSILRQFSHDEELYQASTLQALYTMSPYRPMYDSMVPYLYNQGMSKLATRWRNVFVAHNDLPQQLAASRPFLRFLAGYFPHRRLSREERSRISAKIERGEEQPELSRELVNRVHGHTFGITVKNYNDHLGARWFATSWVSLDTAISTVAALGIERIGPLSLQSIATREGTPEGLLGRIEQLRAHGIGLPVRNYAKLLVYFAEHQLEDMYTSLMRSDFHPDVWDDIPLQNRLIETESETLDIRAYKLLLSANHYILQQSAKDTANALVEAHFQEREWRNLLAVLEDMEAMEVGLDRARARMIFHNLLEDIPRDAELHSGKVVESVDFYLATCKQLARMETPIPSRCWARIMRYFGRAGRLNDLEELTVHLVDAYMHPQSRRPGFIPVHMDDLPQSMRNAFRSVEGILGMYVPKDLPAQNPMHPLRQIFSAKMISAMVRWTFSTTFSHYPASTSRLQRGTPGFGRQHYARVVKHLRLLKDRGLWLDTPHLMRRIVVRLSYLYGSGSPVNPRIERARAANTVPLAAMKALLDQAWGEELLPPLSELRAQIDRLDQRKAGSQADVH</sequence>
<evidence type="ECO:0000313" key="1">
    <source>
        <dbReference type="EMBL" id="KAH7032808.1"/>
    </source>
</evidence>
<reference evidence="1" key="1">
    <citation type="journal article" date="2021" name="Nat. Commun.">
        <title>Genetic determinants of endophytism in the Arabidopsis root mycobiome.</title>
        <authorList>
            <person name="Mesny F."/>
            <person name="Miyauchi S."/>
            <person name="Thiergart T."/>
            <person name="Pickel B."/>
            <person name="Atanasova L."/>
            <person name="Karlsson M."/>
            <person name="Huettel B."/>
            <person name="Barry K.W."/>
            <person name="Haridas S."/>
            <person name="Chen C."/>
            <person name="Bauer D."/>
            <person name="Andreopoulos W."/>
            <person name="Pangilinan J."/>
            <person name="LaButti K."/>
            <person name="Riley R."/>
            <person name="Lipzen A."/>
            <person name="Clum A."/>
            <person name="Drula E."/>
            <person name="Henrissat B."/>
            <person name="Kohler A."/>
            <person name="Grigoriev I.V."/>
            <person name="Martin F.M."/>
            <person name="Hacquard S."/>
        </authorList>
    </citation>
    <scope>NUCLEOTIDE SEQUENCE</scope>
    <source>
        <strain evidence="1">MPI-CAGE-CH-0230</strain>
    </source>
</reference>
<protein>
    <submittedName>
        <fullName evidence="1">Uncharacterized protein</fullName>
    </submittedName>
</protein>
<dbReference type="OrthoDB" id="5366531at2759"/>
<gene>
    <name evidence="1" type="ORF">B0I36DRAFT_361574</name>
</gene>
<dbReference type="Proteomes" id="UP000756346">
    <property type="component" value="Unassembled WGS sequence"/>
</dbReference>
<dbReference type="GeneID" id="70188046"/>
<accession>A0A9P8Y889</accession>